<evidence type="ECO:0000256" key="1">
    <source>
        <dbReference type="SAM" id="SignalP"/>
    </source>
</evidence>
<feature type="signal peptide" evidence="1">
    <location>
        <begin position="1"/>
        <end position="18"/>
    </location>
</feature>
<dbReference type="InterPro" id="IPR018803">
    <property type="entry name" value="Ish1/Msc1-like"/>
</dbReference>
<evidence type="ECO:0000313" key="3">
    <source>
        <dbReference type="Proteomes" id="UP000769528"/>
    </source>
</evidence>
<evidence type="ECO:0008006" key="4">
    <source>
        <dbReference type="Google" id="ProtNLM"/>
    </source>
</evidence>
<dbReference type="EMBL" id="JAEUBF010001281">
    <property type="protein sequence ID" value="KAH3671363.1"/>
    <property type="molecule type" value="Genomic_DNA"/>
</dbReference>
<feature type="chain" id="PRO_5040475196" description="Meiotic sister chromatid recombination protein 1" evidence="1">
    <location>
        <begin position="19"/>
        <end position="562"/>
    </location>
</feature>
<organism evidence="2 3">
    <name type="scientific">Wickerhamomyces mucosus</name>
    <dbReference type="NCBI Taxonomy" id="1378264"/>
    <lineage>
        <taxon>Eukaryota</taxon>
        <taxon>Fungi</taxon>
        <taxon>Dikarya</taxon>
        <taxon>Ascomycota</taxon>
        <taxon>Saccharomycotina</taxon>
        <taxon>Saccharomycetes</taxon>
        <taxon>Phaffomycetales</taxon>
        <taxon>Wickerhamomycetaceae</taxon>
        <taxon>Wickerhamomyces</taxon>
    </lineage>
</organism>
<comment type="caution">
    <text evidence="2">The sequence shown here is derived from an EMBL/GenBank/DDBJ whole genome shotgun (WGS) entry which is preliminary data.</text>
</comment>
<keyword evidence="3" id="KW-1185">Reference proteome</keyword>
<dbReference type="Proteomes" id="UP000769528">
    <property type="component" value="Unassembled WGS sequence"/>
</dbReference>
<gene>
    <name evidence="2" type="ORF">WICMUC_004660</name>
</gene>
<protein>
    <recommendedName>
        <fullName evidence="4">Meiotic sister chromatid recombination protein 1</fullName>
    </recommendedName>
</protein>
<dbReference type="Gene3D" id="1.20.120.20">
    <property type="entry name" value="Apolipoprotein"/>
    <property type="match status" value="1"/>
</dbReference>
<proteinExistence type="predicted"/>
<name>A0A9P8PFL1_9ASCO</name>
<reference evidence="2" key="1">
    <citation type="journal article" date="2021" name="Open Biol.">
        <title>Shared evolutionary footprints suggest mitochondrial oxidative damage underlies multiple complex I losses in fungi.</title>
        <authorList>
            <person name="Schikora-Tamarit M.A."/>
            <person name="Marcet-Houben M."/>
            <person name="Nosek J."/>
            <person name="Gabaldon T."/>
        </authorList>
    </citation>
    <scope>NUCLEOTIDE SEQUENCE</scope>
    <source>
        <strain evidence="2">CBS6341</strain>
    </source>
</reference>
<evidence type="ECO:0000313" key="2">
    <source>
        <dbReference type="EMBL" id="KAH3671363.1"/>
    </source>
</evidence>
<accession>A0A9P8PFL1</accession>
<dbReference type="AlphaFoldDB" id="A0A9P8PFL1"/>
<dbReference type="OrthoDB" id="2527403at2759"/>
<reference evidence="2" key="2">
    <citation type="submission" date="2021-01" db="EMBL/GenBank/DDBJ databases">
        <authorList>
            <person name="Schikora-Tamarit M.A."/>
        </authorList>
    </citation>
    <scope>NUCLEOTIDE SEQUENCE</scope>
    <source>
        <strain evidence="2">CBS6341</strain>
    </source>
</reference>
<dbReference type="Pfam" id="PF10281">
    <property type="entry name" value="Ish1"/>
    <property type="match status" value="4"/>
</dbReference>
<sequence length="562" mass="65008">MKFSTVLQTLLLVSSTLAYSDVLYSWNENDLKNYLTDNSIEFKKKSSFKELQDLASKHWNDLQYSIRGEPSHWYDVNNLKQKALNIYQGRSINAPPKGSASDYYYTVKDWVFNSWTESDLKKLLDKSKIKYESHSTRDDLIKVAQDNYEKIAKSHHSSGNYLGDWLYESWDSQALKKWLDENDVGYSSFRDSRDDLLKKVREHSYEVSTLAEHERERALENLDLGKQSLFDKAGKIRDDVFNTWTSTQLYDWLKSHKVAIDDSIKTNKEELALLAQKNKDQFHKDVDLWAKKASNTISPYLSKSTEAADNLINETFLVGVENWSRDRLKSFLESRGIKPSFFSTRSELVRLVKANKYKPIKNFNSERFFEGWSKENVQKWISEQNDAIVANTKDFAEKTNDLYEQFVEGAVYYSSQASEAISNVIHTQTENVEQVVSDAKEKIDNAGESIHSAKDSVKSSVDESVSNAEKGAQEAKDAFFDYWSDVELTNYLKSFGVKPKRQYTRNELIKLAKQNTRWFITGAQYDAQSGITSAKIAGANFLNKVRYHLNNLYNTVYYTIFH</sequence>
<keyword evidence="1" id="KW-0732">Signal</keyword>